<name>A0A369NYH3_9ACTN</name>
<dbReference type="Proteomes" id="UP000253805">
    <property type="component" value="Unassembled WGS sequence"/>
</dbReference>
<feature type="region of interest" description="Disordered" evidence="1">
    <location>
        <begin position="1"/>
        <end position="31"/>
    </location>
</feature>
<comment type="caution">
    <text evidence="2">The sequence shown here is derived from an EMBL/GenBank/DDBJ whole genome shotgun (WGS) entry which is preliminary data.</text>
</comment>
<organism evidence="2 3">
    <name type="scientific">Adlercreutzia equolifaciens subsp. celatus</name>
    <dbReference type="NCBI Taxonomy" id="394340"/>
    <lineage>
        <taxon>Bacteria</taxon>
        <taxon>Bacillati</taxon>
        <taxon>Actinomycetota</taxon>
        <taxon>Coriobacteriia</taxon>
        <taxon>Eggerthellales</taxon>
        <taxon>Eggerthellaceae</taxon>
        <taxon>Adlercreutzia</taxon>
    </lineage>
</organism>
<evidence type="ECO:0000313" key="2">
    <source>
        <dbReference type="EMBL" id="RDC44363.1"/>
    </source>
</evidence>
<sequence length="75" mass="8447">MTGARPFSNSWHRPWGGKERASQTDSAIGGGLRPSFECAASTARDDLNRLVDLRYCSAAYQGKKQVFWLNEARWL</sequence>
<accession>A0A369NYH3</accession>
<protein>
    <submittedName>
        <fullName evidence="2">Uncharacterized protein</fullName>
    </submittedName>
</protein>
<evidence type="ECO:0000256" key="1">
    <source>
        <dbReference type="SAM" id="MobiDB-lite"/>
    </source>
</evidence>
<dbReference type="AlphaFoldDB" id="A0A369NYH3"/>
<evidence type="ECO:0000313" key="3">
    <source>
        <dbReference type="Proteomes" id="UP000253805"/>
    </source>
</evidence>
<reference evidence="2 3" key="1">
    <citation type="journal article" date="2018" name="Elife">
        <title>Discovery and characterization of a prevalent human gut bacterial enzyme sufficient for the inactivation of a family of plant toxins.</title>
        <authorList>
            <person name="Koppel N."/>
            <person name="Bisanz J.E."/>
            <person name="Pandelia M.E."/>
            <person name="Turnbaugh P.J."/>
            <person name="Balskus E.P."/>
        </authorList>
    </citation>
    <scope>NUCLEOTIDE SEQUENCE [LARGE SCALE GENOMIC DNA]</scope>
    <source>
        <strain evidence="2 3">OB21 GAM 11</strain>
    </source>
</reference>
<dbReference type="EMBL" id="PPUT01000014">
    <property type="protein sequence ID" value="RDC44363.1"/>
    <property type="molecule type" value="Genomic_DNA"/>
</dbReference>
<gene>
    <name evidence="2" type="ORF">C1850_06500</name>
</gene>
<proteinExistence type="predicted"/>